<evidence type="ECO:0000313" key="2">
    <source>
        <dbReference type="EMBL" id="MBT2185461.1"/>
    </source>
</evidence>
<accession>A0A9X1AIW4</accession>
<organism evidence="2 3">
    <name type="scientific">Sphingobium nicotianae</name>
    <dbReference type="NCBI Taxonomy" id="2782607"/>
    <lineage>
        <taxon>Bacteria</taxon>
        <taxon>Pseudomonadati</taxon>
        <taxon>Pseudomonadota</taxon>
        <taxon>Alphaproteobacteria</taxon>
        <taxon>Sphingomonadales</taxon>
        <taxon>Sphingomonadaceae</taxon>
        <taxon>Sphingobium</taxon>
    </lineage>
</organism>
<keyword evidence="2" id="KW-0131">Cell cycle</keyword>
<name>A0A9X1AIW4_9SPHN</name>
<feature type="region of interest" description="Disordered" evidence="1">
    <location>
        <begin position="66"/>
        <end position="90"/>
    </location>
</feature>
<feature type="compositionally biased region" description="Pro residues" evidence="1">
    <location>
        <begin position="77"/>
        <end position="86"/>
    </location>
</feature>
<reference evidence="2" key="1">
    <citation type="submission" date="2021-05" db="EMBL/GenBank/DDBJ databases">
        <title>Genome of Sphingobium sp. strain.</title>
        <authorList>
            <person name="Fan R."/>
        </authorList>
    </citation>
    <scope>NUCLEOTIDE SEQUENCE</scope>
    <source>
        <strain evidence="2">H33</strain>
    </source>
</reference>
<dbReference type="RefSeq" id="WP_214621214.1">
    <property type="nucleotide sequence ID" value="NZ_JAHGAW010000001.1"/>
</dbReference>
<keyword evidence="3" id="KW-1185">Reference proteome</keyword>
<protein>
    <submittedName>
        <fullName evidence="2">Cell division protein ZapA</fullName>
    </submittedName>
</protein>
<dbReference type="InterPro" id="IPR007838">
    <property type="entry name" value="Cell_div_ZapA-like"/>
</dbReference>
<dbReference type="GO" id="GO:0051301">
    <property type="term" value="P:cell division"/>
    <property type="evidence" value="ECO:0007669"/>
    <property type="project" value="UniProtKB-KW"/>
</dbReference>
<dbReference type="Pfam" id="PF05164">
    <property type="entry name" value="ZapA"/>
    <property type="match status" value="1"/>
</dbReference>
<dbReference type="Gene3D" id="3.30.160.880">
    <property type="entry name" value="Cell division protein ZapA protomer, N-terminal domain"/>
    <property type="match status" value="1"/>
</dbReference>
<evidence type="ECO:0000256" key="1">
    <source>
        <dbReference type="SAM" id="MobiDB-lite"/>
    </source>
</evidence>
<proteinExistence type="predicted"/>
<dbReference type="Proteomes" id="UP001138757">
    <property type="component" value="Unassembled WGS sequence"/>
</dbReference>
<dbReference type="EMBL" id="JAHGAW010000001">
    <property type="protein sequence ID" value="MBT2185461.1"/>
    <property type="molecule type" value="Genomic_DNA"/>
</dbReference>
<comment type="caution">
    <text evidence="2">The sequence shown here is derived from an EMBL/GenBank/DDBJ whole genome shotgun (WGS) entry which is preliminary data.</text>
</comment>
<evidence type="ECO:0000313" key="3">
    <source>
        <dbReference type="Proteomes" id="UP001138757"/>
    </source>
</evidence>
<sequence>MAEVKIMVGGRQYAVHCRDGEEARLQSLAGMMSDRVNQVKTGSPGLTEVRQLLFAGLLLADTLSERSNEPRVAPPVATVPPPPPAAEPFDESDTLAALTRLAERIEALGDSLAVQLASA</sequence>
<dbReference type="AlphaFoldDB" id="A0A9X1AIW4"/>
<keyword evidence="2" id="KW-0132">Cell division</keyword>
<dbReference type="InterPro" id="IPR036192">
    <property type="entry name" value="Cell_div_ZapA-like_sf"/>
</dbReference>
<dbReference type="InterPro" id="IPR042233">
    <property type="entry name" value="Cell_div_ZapA_N"/>
</dbReference>
<gene>
    <name evidence="2" type="primary">zapA</name>
    <name evidence="2" type="ORF">KK488_00690</name>
</gene>
<dbReference type="SUPFAM" id="SSF102829">
    <property type="entry name" value="Cell division protein ZapA-like"/>
    <property type="match status" value="1"/>
</dbReference>